<dbReference type="AlphaFoldDB" id="A0A2G4YPY9"/>
<dbReference type="InParanoid" id="A0A2G4YPY9"/>
<evidence type="ECO:0000313" key="1">
    <source>
        <dbReference type="EMBL" id="PHZ84350.1"/>
    </source>
</evidence>
<dbReference type="Proteomes" id="UP000229730">
    <property type="component" value="Unassembled WGS sequence"/>
</dbReference>
<comment type="caution">
    <text evidence="1">The sequence shown here is derived from an EMBL/GenBank/DDBJ whole genome shotgun (WGS) entry which is preliminary data.</text>
</comment>
<name>A0A2G4YPY9_9PROT</name>
<keyword evidence="2" id="KW-1185">Reference proteome</keyword>
<accession>A0A2G4YPY9</accession>
<dbReference type="EMBL" id="PDEM01000024">
    <property type="protein sequence ID" value="PHZ84350.1"/>
    <property type="molecule type" value="Genomic_DNA"/>
</dbReference>
<reference evidence="1 2" key="1">
    <citation type="submission" date="2017-10" db="EMBL/GenBank/DDBJ databases">
        <title>Frigbacter circumglobatus gen. nov. sp. nov., isolated from sediment cultured in situ.</title>
        <authorList>
            <person name="Zhao Z."/>
        </authorList>
    </citation>
    <scope>NUCLEOTIDE SEQUENCE [LARGE SCALE GENOMIC DNA]</scope>
    <source>
        <strain evidence="1 2">ZYL</strain>
    </source>
</reference>
<gene>
    <name evidence="1" type="ORF">CRD36_11070</name>
</gene>
<proteinExistence type="predicted"/>
<protein>
    <submittedName>
        <fullName evidence="1">Uncharacterized protein</fullName>
    </submittedName>
</protein>
<organism evidence="1 2">
    <name type="scientific">Paremcibacter congregatus</name>
    <dbReference type="NCBI Taxonomy" id="2043170"/>
    <lineage>
        <taxon>Bacteria</taxon>
        <taxon>Pseudomonadati</taxon>
        <taxon>Pseudomonadota</taxon>
        <taxon>Alphaproteobacteria</taxon>
        <taxon>Emcibacterales</taxon>
        <taxon>Emcibacteraceae</taxon>
        <taxon>Paremcibacter</taxon>
    </lineage>
</organism>
<evidence type="ECO:0000313" key="2">
    <source>
        <dbReference type="Proteomes" id="UP000229730"/>
    </source>
</evidence>
<sequence>MNPQVTKSSYESSTSTDEEHSFLELVAEMRALDMDPQPILRTAAHDIWQRYGNEVLAYTKTMLDQMILIKNKNGIYLWGELHNILASQICPDYITVH</sequence>
<dbReference type="RefSeq" id="WP_099473208.1">
    <property type="nucleotide sequence ID" value="NZ_CP041025.1"/>
</dbReference>